<dbReference type="PROSITE" id="PS50922">
    <property type="entry name" value="TLC"/>
    <property type="match status" value="1"/>
</dbReference>
<feature type="transmembrane region" description="Helical" evidence="6">
    <location>
        <begin position="56"/>
        <end position="75"/>
    </location>
</feature>
<dbReference type="VEuPathDB" id="AmoebaDB:KM1_070760"/>
<dbReference type="Proteomes" id="UP000078387">
    <property type="component" value="Unassembled WGS sequence"/>
</dbReference>
<evidence type="ECO:0000256" key="4">
    <source>
        <dbReference type="ARBA" id="ARBA00023136"/>
    </source>
</evidence>
<proteinExistence type="predicted"/>
<feature type="transmembrane region" description="Helical" evidence="6">
    <location>
        <begin position="156"/>
        <end position="175"/>
    </location>
</feature>
<keyword evidence="4 5" id="KW-0472">Membrane</keyword>
<organism evidence="8 9">
    <name type="scientific">Entamoeba histolytica</name>
    <dbReference type="NCBI Taxonomy" id="5759"/>
    <lineage>
        <taxon>Eukaryota</taxon>
        <taxon>Amoebozoa</taxon>
        <taxon>Evosea</taxon>
        <taxon>Archamoebae</taxon>
        <taxon>Mastigamoebida</taxon>
        <taxon>Entamoebidae</taxon>
        <taxon>Entamoeba</taxon>
    </lineage>
</organism>
<dbReference type="VEuPathDB" id="AmoebaDB:EHI7A_141020"/>
<dbReference type="EMBL" id="BDEQ01000001">
    <property type="protein sequence ID" value="GAT93433.1"/>
    <property type="molecule type" value="Genomic_DNA"/>
</dbReference>
<dbReference type="InterPro" id="IPR006634">
    <property type="entry name" value="TLC-dom"/>
</dbReference>
<dbReference type="Pfam" id="PF03798">
    <property type="entry name" value="TRAM_LAG1_CLN8"/>
    <property type="match status" value="1"/>
</dbReference>
<feature type="transmembrane region" description="Helical" evidence="6">
    <location>
        <begin position="12"/>
        <end position="36"/>
    </location>
</feature>
<dbReference type="eggNOG" id="KOG1607">
    <property type="taxonomic scope" value="Eukaryota"/>
</dbReference>
<keyword evidence="3 6" id="KW-1133">Transmembrane helix</keyword>
<evidence type="ECO:0000256" key="5">
    <source>
        <dbReference type="PROSITE-ProRule" id="PRU00205"/>
    </source>
</evidence>
<comment type="subcellular location">
    <subcellularLocation>
        <location evidence="1">Membrane</location>
        <topology evidence="1">Multi-pass membrane protein</topology>
    </subcellularLocation>
</comment>
<evidence type="ECO:0000313" key="9">
    <source>
        <dbReference type="Proteomes" id="UP000078387"/>
    </source>
</evidence>
<dbReference type="InterPro" id="IPR016439">
    <property type="entry name" value="Lag1/Lac1-like"/>
</dbReference>
<dbReference type="GO" id="GO:0050291">
    <property type="term" value="F:sphingosine N-acyltransferase activity"/>
    <property type="evidence" value="ECO:0007669"/>
    <property type="project" value="InterPro"/>
</dbReference>
<gene>
    <name evidence="8" type="ORF">CL6EHI_130860</name>
</gene>
<sequence>MFSSKMPKLNGVCDKSFILQIALIIPFVLICLPSSISRRSDFGDNVPSIVDLIPSIGFLIVISFLREVLACNVFIKLGDKYIPRKPEWTDEFRKFRVERFGLTLFKTMYYFIITPLGIYLFRHEDWMPSALFGVGKSDLNALWEDFPISQPVKYMALYYCFELGYHLHSLMFHLYLPARNDFYETLLHHLVTVFLVVLSYINNCARIGVLVMVLHDIVDAIMYTAKSLNDISNDYVVIPAFSMLVIAYARFRLWVFPRYVISAAYNAKNFIPETATCGYLVWCMFLVLLVSLYGLHIYWFALIIDMIKKLVTNQGIVDPHATKKAVGQEN</sequence>
<accession>A0A175JJ45</accession>
<evidence type="ECO:0000313" key="8">
    <source>
        <dbReference type="EMBL" id="GAT93433.1"/>
    </source>
</evidence>
<name>A0A175JJ45_ENTHI</name>
<dbReference type="VEuPathDB" id="AmoebaDB:EHI_130860"/>
<reference evidence="8 9" key="1">
    <citation type="submission" date="2016-05" db="EMBL/GenBank/DDBJ databases">
        <title>First whole genome sequencing of Entamoeba histolytica HM1:IMSS-clone-6.</title>
        <authorList>
            <person name="Mukherjee Avik.K."/>
            <person name="Izumyama S."/>
            <person name="Nakada-Tsukui K."/>
            <person name="Nozaki T."/>
        </authorList>
    </citation>
    <scope>NUCLEOTIDE SEQUENCE [LARGE SCALE GENOMIC DNA]</scope>
    <source>
        <strain evidence="8 9">HM1:IMSS clone 6</strain>
    </source>
</reference>
<dbReference type="VEuPathDB" id="AmoebaDB:EHI8A_158050"/>
<dbReference type="VEuPathDB" id="AmoebaDB:EHI5A_036510"/>
<evidence type="ECO:0000256" key="1">
    <source>
        <dbReference type="ARBA" id="ARBA00004141"/>
    </source>
</evidence>
<dbReference type="PANTHER" id="PTHR12560:SF0">
    <property type="entry name" value="LD18904P"/>
    <property type="match status" value="1"/>
</dbReference>
<feature type="transmembrane region" description="Helical" evidence="6">
    <location>
        <begin position="279"/>
        <end position="304"/>
    </location>
</feature>
<dbReference type="SMART" id="SM00724">
    <property type="entry name" value="TLC"/>
    <property type="match status" value="1"/>
</dbReference>
<evidence type="ECO:0000256" key="2">
    <source>
        <dbReference type="ARBA" id="ARBA00022692"/>
    </source>
</evidence>
<evidence type="ECO:0000256" key="6">
    <source>
        <dbReference type="SAM" id="Phobius"/>
    </source>
</evidence>
<dbReference type="PANTHER" id="PTHR12560">
    <property type="entry name" value="LONGEVITY ASSURANCE FACTOR 1 LAG1"/>
    <property type="match status" value="1"/>
</dbReference>
<evidence type="ECO:0000256" key="3">
    <source>
        <dbReference type="ARBA" id="ARBA00022989"/>
    </source>
</evidence>
<feature type="domain" description="TLC" evidence="7">
    <location>
        <begin position="95"/>
        <end position="312"/>
    </location>
</feature>
<keyword evidence="2 5" id="KW-0812">Transmembrane</keyword>
<dbReference type="GO" id="GO:0046513">
    <property type="term" value="P:ceramide biosynthetic process"/>
    <property type="evidence" value="ECO:0007669"/>
    <property type="project" value="InterPro"/>
</dbReference>
<feature type="transmembrane region" description="Helical" evidence="6">
    <location>
        <begin position="100"/>
        <end position="121"/>
    </location>
</feature>
<dbReference type="GO" id="GO:0016020">
    <property type="term" value="C:membrane"/>
    <property type="evidence" value="ECO:0007669"/>
    <property type="project" value="UniProtKB-SubCell"/>
</dbReference>
<dbReference type="AlphaFoldDB" id="A0A175JJ45"/>
<evidence type="ECO:0000259" key="7">
    <source>
        <dbReference type="PROSITE" id="PS50922"/>
    </source>
</evidence>
<feature type="transmembrane region" description="Helical" evidence="6">
    <location>
        <begin position="237"/>
        <end position="259"/>
    </location>
</feature>
<protein>
    <submittedName>
        <fullName evidence="8">Longevity-assurance family protein</fullName>
    </submittedName>
</protein>
<comment type="caution">
    <text evidence="8">The sequence shown here is derived from an EMBL/GenBank/DDBJ whole genome shotgun (WGS) entry which is preliminary data.</text>
</comment>